<dbReference type="Gene3D" id="3.40.525.10">
    <property type="entry name" value="CRAL-TRIO lipid binding domain"/>
    <property type="match status" value="2"/>
</dbReference>
<dbReference type="PANTHER" id="PTHR10174">
    <property type="entry name" value="ALPHA-TOCOPHEROL TRANSFER PROTEIN-RELATED"/>
    <property type="match status" value="1"/>
</dbReference>
<proteinExistence type="predicted"/>
<dbReference type="GO" id="GO:0016020">
    <property type="term" value="C:membrane"/>
    <property type="evidence" value="ECO:0007669"/>
    <property type="project" value="TreeGrafter"/>
</dbReference>
<dbReference type="GO" id="GO:1902936">
    <property type="term" value="F:phosphatidylinositol bisphosphate binding"/>
    <property type="evidence" value="ECO:0007669"/>
    <property type="project" value="TreeGrafter"/>
</dbReference>
<sequence>MQIRQLSSALRKKAEEELNETPSTITASLKILRDWLKQQPHLHSVNPCSIPEFFGNRDPFDENIQEILKLGVFLPLKKSMPEDSPRACLSRVGPYCTHSQRSLTDFVKVSLMILEILLLEDDNVTISGEDVIVDLNGLGLSMIWQWTPAFAKKTTSCSEKALSVRLKSLHLLNAPYGLGGALAIFKMFLGAKIRNRIFSHSKDTLHDKIDKSILPEEYGGTDGTVQELIDYWKAKMESHREWFLDETAYSDESKRPKAEKEVNEHPKRLAEDLCSFKEWLRKQPHLHLVQPTDQWLLAFLRGGKFSLERSKEKLDMYYTMKGIVPEFFANRDPMDPKIQEILKLGIFLPLRKCAKEDSSRACFMRLGIFDSTKYHLTDLIKEVVVDMKDVGVNMLSQWTPALAKKTITCFEKAMPIRVRGNHFLNTPPVLHWCLGWGMQNNADRIRESTKSSPKPRRFSTALLYEEAGVLSVRQLFIHQAALKVLYLRPQLDERKRRQTPSLILPKIRSVFARRHSRYINGHIQVHNKNYKGLYKTVPKPIITVEYGGEDGTMQDLIDHWKAKVESYRDWFVQQERTTSDESKRADNIPKNSAIVFGVEGSFRKLEVD</sequence>
<evidence type="ECO:0000313" key="2">
    <source>
        <dbReference type="EMBL" id="KOB73495.1"/>
    </source>
</evidence>
<dbReference type="EMBL" id="JTDY01001571">
    <property type="protein sequence ID" value="KOB73495.1"/>
    <property type="molecule type" value="Genomic_DNA"/>
</dbReference>
<feature type="domain" description="CRAL-TRIO" evidence="1">
    <location>
        <begin position="61"/>
        <end position="226"/>
    </location>
</feature>
<dbReference type="InterPro" id="IPR036273">
    <property type="entry name" value="CRAL/TRIO_N_dom_sf"/>
</dbReference>
<dbReference type="InterPro" id="IPR001251">
    <property type="entry name" value="CRAL-TRIO_dom"/>
</dbReference>
<dbReference type="Proteomes" id="UP000037510">
    <property type="component" value="Unassembled WGS sequence"/>
</dbReference>
<organism evidence="2 3">
    <name type="scientific">Operophtera brumata</name>
    <name type="common">Winter moth</name>
    <name type="synonym">Phalaena brumata</name>
    <dbReference type="NCBI Taxonomy" id="104452"/>
    <lineage>
        <taxon>Eukaryota</taxon>
        <taxon>Metazoa</taxon>
        <taxon>Ecdysozoa</taxon>
        <taxon>Arthropoda</taxon>
        <taxon>Hexapoda</taxon>
        <taxon>Insecta</taxon>
        <taxon>Pterygota</taxon>
        <taxon>Neoptera</taxon>
        <taxon>Endopterygota</taxon>
        <taxon>Lepidoptera</taxon>
        <taxon>Glossata</taxon>
        <taxon>Ditrysia</taxon>
        <taxon>Geometroidea</taxon>
        <taxon>Geometridae</taxon>
        <taxon>Larentiinae</taxon>
        <taxon>Operophtera</taxon>
    </lineage>
</organism>
<name>A0A0L7LDL8_OPEBR</name>
<gene>
    <name evidence="2" type="ORF">OBRU01_10660</name>
</gene>
<dbReference type="STRING" id="104452.A0A0L7LDL8"/>
<comment type="caution">
    <text evidence="2">The sequence shown here is derived from an EMBL/GenBank/DDBJ whole genome shotgun (WGS) entry which is preliminary data.</text>
</comment>
<dbReference type="SMART" id="SM00516">
    <property type="entry name" value="SEC14"/>
    <property type="match status" value="1"/>
</dbReference>
<dbReference type="InterPro" id="IPR011074">
    <property type="entry name" value="CRAL/TRIO_N_dom"/>
</dbReference>
<dbReference type="SMART" id="SM01100">
    <property type="entry name" value="CRAL_TRIO_N"/>
    <property type="match status" value="1"/>
</dbReference>
<dbReference type="PROSITE" id="PS50191">
    <property type="entry name" value="CRAL_TRIO"/>
    <property type="match status" value="1"/>
</dbReference>
<dbReference type="InterPro" id="IPR036865">
    <property type="entry name" value="CRAL-TRIO_dom_sf"/>
</dbReference>
<reference evidence="2 3" key="1">
    <citation type="journal article" date="2015" name="Genome Biol. Evol.">
        <title>The genome of winter moth (Operophtera brumata) provides a genomic perspective on sexual dimorphism and phenology.</title>
        <authorList>
            <person name="Derks M.F."/>
            <person name="Smit S."/>
            <person name="Salis L."/>
            <person name="Schijlen E."/>
            <person name="Bossers A."/>
            <person name="Mateman C."/>
            <person name="Pijl A.S."/>
            <person name="de Ridder D."/>
            <person name="Groenen M.A."/>
            <person name="Visser M.E."/>
            <person name="Megens H.J."/>
        </authorList>
    </citation>
    <scope>NUCLEOTIDE SEQUENCE [LARGE SCALE GENOMIC DNA]</scope>
    <source>
        <strain evidence="2">WM2013NL</strain>
        <tissue evidence="2">Head and thorax</tissue>
    </source>
</reference>
<keyword evidence="3" id="KW-1185">Reference proteome</keyword>
<dbReference type="SUPFAM" id="SSF52087">
    <property type="entry name" value="CRAL/TRIO domain"/>
    <property type="match status" value="3"/>
</dbReference>
<dbReference type="CDD" id="cd00170">
    <property type="entry name" value="SEC14"/>
    <property type="match status" value="1"/>
</dbReference>
<dbReference type="SUPFAM" id="SSF46938">
    <property type="entry name" value="CRAL/TRIO N-terminal domain"/>
    <property type="match status" value="1"/>
</dbReference>
<evidence type="ECO:0000259" key="1">
    <source>
        <dbReference type="PROSITE" id="PS50191"/>
    </source>
</evidence>
<dbReference type="Gene3D" id="1.20.5.1200">
    <property type="entry name" value="Alpha-tocopherol transfer"/>
    <property type="match status" value="1"/>
</dbReference>
<dbReference type="Pfam" id="PF00650">
    <property type="entry name" value="CRAL_TRIO"/>
    <property type="match status" value="2"/>
</dbReference>
<accession>A0A0L7LDL8</accession>
<evidence type="ECO:0000313" key="3">
    <source>
        <dbReference type="Proteomes" id="UP000037510"/>
    </source>
</evidence>
<dbReference type="PANTHER" id="PTHR10174:SF216">
    <property type="entry name" value="CRAL-TRIO DOMAIN-CONTAINING PROTEIN-RELATED"/>
    <property type="match status" value="1"/>
</dbReference>
<dbReference type="Gene3D" id="1.10.8.20">
    <property type="entry name" value="N-terminal domain of phosphatidylinositol transfer protein sec14p"/>
    <property type="match status" value="1"/>
</dbReference>
<dbReference type="AlphaFoldDB" id="A0A0L7LDL8"/>
<protein>
    <recommendedName>
        <fullName evidence="1">CRAL-TRIO domain-containing protein</fullName>
    </recommendedName>
</protein>